<feature type="compositionally biased region" description="Polar residues" evidence="1">
    <location>
        <begin position="38"/>
        <end position="48"/>
    </location>
</feature>
<accession>A0A0E9X8X4</accession>
<sequence length="48" mass="5256">MPAFENKQAWCFGPKAGMSDKSAHRPQQPAEISPPPHRNTNIIRNAAG</sequence>
<evidence type="ECO:0000256" key="1">
    <source>
        <dbReference type="SAM" id="MobiDB-lite"/>
    </source>
</evidence>
<dbReference type="EMBL" id="GBXM01009370">
    <property type="protein sequence ID" value="JAH99207.1"/>
    <property type="molecule type" value="Transcribed_RNA"/>
</dbReference>
<organism evidence="2">
    <name type="scientific">Anguilla anguilla</name>
    <name type="common">European freshwater eel</name>
    <name type="synonym">Muraena anguilla</name>
    <dbReference type="NCBI Taxonomy" id="7936"/>
    <lineage>
        <taxon>Eukaryota</taxon>
        <taxon>Metazoa</taxon>
        <taxon>Chordata</taxon>
        <taxon>Craniata</taxon>
        <taxon>Vertebrata</taxon>
        <taxon>Euteleostomi</taxon>
        <taxon>Actinopterygii</taxon>
        <taxon>Neopterygii</taxon>
        <taxon>Teleostei</taxon>
        <taxon>Anguilliformes</taxon>
        <taxon>Anguillidae</taxon>
        <taxon>Anguilla</taxon>
    </lineage>
</organism>
<feature type="region of interest" description="Disordered" evidence="1">
    <location>
        <begin position="1"/>
        <end position="48"/>
    </location>
</feature>
<reference evidence="2" key="1">
    <citation type="submission" date="2014-11" db="EMBL/GenBank/DDBJ databases">
        <authorList>
            <person name="Amaro Gonzalez C."/>
        </authorList>
    </citation>
    <scope>NUCLEOTIDE SEQUENCE</scope>
</reference>
<reference evidence="2" key="2">
    <citation type="journal article" date="2015" name="Fish Shellfish Immunol.">
        <title>Early steps in the European eel (Anguilla anguilla)-Vibrio vulnificus interaction in the gills: Role of the RtxA13 toxin.</title>
        <authorList>
            <person name="Callol A."/>
            <person name="Pajuelo D."/>
            <person name="Ebbesson L."/>
            <person name="Teles M."/>
            <person name="MacKenzie S."/>
            <person name="Amaro C."/>
        </authorList>
    </citation>
    <scope>NUCLEOTIDE SEQUENCE</scope>
</reference>
<dbReference type="AlphaFoldDB" id="A0A0E9X8X4"/>
<evidence type="ECO:0000313" key="2">
    <source>
        <dbReference type="EMBL" id="JAH99207.1"/>
    </source>
</evidence>
<proteinExistence type="predicted"/>
<name>A0A0E9X8X4_ANGAN</name>
<protein>
    <submittedName>
        <fullName evidence="2">Uncharacterized protein</fullName>
    </submittedName>
</protein>